<comment type="caution">
    <text evidence="8">The sequence shown here is derived from an EMBL/GenBank/DDBJ whole genome shotgun (WGS) entry which is preliminary data.</text>
</comment>
<dbReference type="EMBL" id="WHVB01000017">
    <property type="protein sequence ID" value="KAF8474478.1"/>
    <property type="molecule type" value="Genomic_DNA"/>
</dbReference>
<evidence type="ECO:0000256" key="6">
    <source>
        <dbReference type="PIRSR" id="PIRSR604254-1"/>
    </source>
</evidence>
<dbReference type="Proteomes" id="UP000759537">
    <property type="component" value="Unassembled WGS sequence"/>
</dbReference>
<reference evidence="8" key="1">
    <citation type="submission" date="2019-10" db="EMBL/GenBank/DDBJ databases">
        <authorList>
            <consortium name="DOE Joint Genome Institute"/>
            <person name="Kuo A."/>
            <person name="Miyauchi S."/>
            <person name="Kiss E."/>
            <person name="Drula E."/>
            <person name="Kohler A."/>
            <person name="Sanchez-Garcia M."/>
            <person name="Andreopoulos B."/>
            <person name="Barry K.W."/>
            <person name="Bonito G."/>
            <person name="Buee M."/>
            <person name="Carver A."/>
            <person name="Chen C."/>
            <person name="Cichocki N."/>
            <person name="Clum A."/>
            <person name="Culley D."/>
            <person name="Crous P.W."/>
            <person name="Fauchery L."/>
            <person name="Girlanda M."/>
            <person name="Hayes R."/>
            <person name="Keri Z."/>
            <person name="LaButti K."/>
            <person name="Lipzen A."/>
            <person name="Lombard V."/>
            <person name="Magnuson J."/>
            <person name="Maillard F."/>
            <person name="Morin E."/>
            <person name="Murat C."/>
            <person name="Nolan M."/>
            <person name="Ohm R."/>
            <person name="Pangilinan J."/>
            <person name="Pereira M."/>
            <person name="Perotto S."/>
            <person name="Peter M."/>
            <person name="Riley R."/>
            <person name="Sitrit Y."/>
            <person name="Stielow B."/>
            <person name="Szollosi G."/>
            <person name="Zifcakova L."/>
            <person name="Stursova M."/>
            <person name="Spatafora J.W."/>
            <person name="Tedersoo L."/>
            <person name="Vaario L.-M."/>
            <person name="Yamada A."/>
            <person name="Yan M."/>
            <person name="Wang P."/>
            <person name="Xu J."/>
            <person name="Bruns T."/>
            <person name="Baldrian P."/>
            <person name="Vilgalys R."/>
            <person name="Henrissat B."/>
            <person name="Grigoriev I.V."/>
            <person name="Hibbett D."/>
            <person name="Nagy L.G."/>
            <person name="Martin F.M."/>
        </authorList>
    </citation>
    <scope>NUCLEOTIDE SEQUENCE</scope>
    <source>
        <strain evidence="8">Prilba</strain>
    </source>
</reference>
<feature type="transmembrane region" description="Helical" evidence="7">
    <location>
        <begin position="210"/>
        <end position="231"/>
    </location>
</feature>
<evidence type="ECO:0000256" key="7">
    <source>
        <dbReference type="SAM" id="Phobius"/>
    </source>
</evidence>
<feature type="transmembrane region" description="Helical" evidence="7">
    <location>
        <begin position="283"/>
        <end position="303"/>
    </location>
</feature>
<protein>
    <submittedName>
        <fullName evidence="8">HlyIII-domain-containing protein</fullName>
    </submittedName>
</protein>
<reference evidence="8" key="2">
    <citation type="journal article" date="2020" name="Nat. Commun.">
        <title>Large-scale genome sequencing of mycorrhizal fungi provides insights into the early evolution of symbiotic traits.</title>
        <authorList>
            <person name="Miyauchi S."/>
            <person name="Kiss E."/>
            <person name="Kuo A."/>
            <person name="Drula E."/>
            <person name="Kohler A."/>
            <person name="Sanchez-Garcia M."/>
            <person name="Morin E."/>
            <person name="Andreopoulos B."/>
            <person name="Barry K.W."/>
            <person name="Bonito G."/>
            <person name="Buee M."/>
            <person name="Carver A."/>
            <person name="Chen C."/>
            <person name="Cichocki N."/>
            <person name="Clum A."/>
            <person name="Culley D."/>
            <person name="Crous P.W."/>
            <person name="Fauchery L."/>
            <person name="Girlanda M."/>
            <person name="Hayes R.D."/>
            <person name="Keri Z."/>
            <person name="LaButti K."/>
            <person name="Lipzen A."/>
            <person name="Lombard V."/>
            <person name="Magnuson J."/>
            <person name="Maillard F."/>
            <person name="Murat C."/>
            <person name="Nolan M."/>
            <person name="Ohm R.A."/>
            <person name="Pangilinan J."/>
            <person name="Pereira M.F."/>
            <person name="Perotto S."/>
            <person name="Peter M."/>
            <person name="Pfister S."/>
            <person name="Riley R."/>
            <person name="Sitrit Y."/>
            <person name="Stielow J.B."/>
            <person name="Szollosi G."/>
            <person name="Zifcakova L."/>
            <person name="Stursova M."/>
            <person name="Spatafora J.W."/>
            <person name="Tedersoo L."/>
            <person name="Vaario L.M."/>
            <person name="Yamada A."/>
            <person name="Yan M."/>
            <person name="Wang P."/>
            <person name="Xu J."/>
            <person name="Bruns T."/>
            <person name="Baldrian P."/>
            <person name="Vilgalys R."/>
            <person name="Dunand C."/>
            <person name="Henrissat B."/>
            <person name="Grigoriev I.V."/>
            <person name="Hibbett D."/>
            <person name="Nagy L.G."/>
            <person name="Martin F.M."/>
        </authorList>
    </citation>
    <scope>NUCLEOTIDE SEQUENCE</scope>
    <source>
        <strain evidence="8">Prilba</strain>
    </source>
</reference>
<keyword evidence="6" id="KW-0862">Zinc</keyword>
<evidence type="ECO:0000256" key="2">
    <source>
        <dbReference type="ARBA" id="ARBA00007018"/>
    </source>
</evidence>
<dbReference type="Pfam" id="PF03006">
    <property type="entry name" value="HlyIII"/>
    <property type="match status" value="1"/>
</dbReference>
<keyword evidence="5 7" id="KW-0472">Membrane</keyword>
<feature type="binding site" evidence="6">
    <location>
        <position position="281"/>
    </location>
    <ligand>
        <name>Zn(2+)</name>
        <dbReference type="ChEBI" id="CHEBI:29105"/>
    </ligand>
</feature>
<feature type="transmembrane region" description="Helical" evidence="7">
    <location>
        <begin position="180"/>
        <end position="198"/>
    </location>
</feature>
<comment type="similarity">
    <text evidence="2">Belongs to the ADIPOR family.</text>
</comment>
<evidence type="ECO:0000256" key="1">
    <source>
        <dbReference type="ARBA" id="ARBA00004141"/>
    </source>
</evidence>
<evidence type="ECO:0000256" key="3">
    <source>
        <dbReference type="ARBA" id="ARBA00022692"/>
    </source>
</evidence>
<dbReference type="PANTHER" id="PTHR20855">
    <property type="entry name" value="ADIPOR/PROGESTIN RECEPTOR-RELATED"/>
    <property type="match status" value="1"/>
</dbReference>
<keyword evidence="4 7" id="KW-1133">Transmembrane helix</keyword>
<dbReference type="PANTHER" id="PTHR20855:SF52">
    <property type="entry name" value="ADIPONECTIN RECEPTOR PROTEIN"/>
    <property type="match status" value="1"/>
</dbReference>
<dbReference type="GO" id="GO:0016020">
    <property type="term" value="C:membrane"/>
    <property type="evidence" value="ECO:0007669"/>
    <property type="project" value="UniProtKB-SubCell"/>
</dbReference>
<evidence type="ECO:0000313" key="9">
    <source>
        <dbReference type="Proteomes" id="UP000759537"/>
    </source>
</evidence>
<keyword evidence="9" id="KW-1185">Reference proteome</keyword>
<comment type="subcellular location">
    <subcellularLocation>
        <location evidence="1">Membrane</location>
        <topology evidence="1">Multi-pass membrane protein</topology>
    </subcellularLocation>
</comment>
<dbReference type="GO" id="GO:0038023">
    <property type="term" value="F:signaling receptor activity"/>
    <property type="evidence" value="ECO:0007669"/>
    <property type="project" value="TreeGrafter"/>
</dbReference>
<dbReference type="AlphaFoldDB" id="A0A9P5K2B3"/>
<feature type="binding site" evidence="6">
    <location>
        <position position="135"/>
    </location>
    <ligand>
        <name>Zn(2+)</name>
        <dbReference type="ChEBI" id="CHEBI:29105"/>
    </ligand>
</feature>
<evidence type="ECO:0000256" key="5">
    <source>
        <dbReference type="ARBA" id="ARBA00023136"/>
    </source>
</evidence>
<name>A0A9P5K2B3_9AGAM</name>
<feature type="transmembrane region" description="Helical" evidence="7">
    <location>
        <begin position="243"/>
        <end position="263"/>
    </location>
</feature>
<accession>A0A9P5K2B3</accession>
<sequence>MSASLSQRHAARSLRVELDFDAPMSFSKPVSTQRSTISFAELPEWMKDNEFILTGYRGELNSWGKCLRSVFGYLHNETVNIHTHLHASILFAFFLRTFSNSYFKAYEDVSWADHAVFVAFLSSASFCLLCSAFYHTVSSHSKQVAARCNALDYSGIIALIIGSFYPCVYYGFYCEPHYKIGYMLLITLAGLAAAYIVLNPEYRKPTHRHARTRIFIALGLCSILPVCHLLLSRGVHTVFREMGFLWLLAAGVMYITGALLYAYRIPERLYPGRFDYFFSSHQIFHIFVVLAALSTYICVLTAFEHRHSRGGMCVS</sequence>
<keyword evidence="3 7" id="KW-0812">Transmembrane</keyword>
<evidence type="ECO:0000313" key="8">
    <source>
        <dbReference type="EMBL" id="KAF8474478.1"/>
    </source>
</evidence>
<feature type="binding site" evidence="6">
    <location>
        <position position="285"/>
    </location>
    <ligand>
        <name>Zn(2+)</name>
        <dbReference type="ChEBI" id="CHEBI:29105"/>
    </ligand>
</feature>
<keyword evidence="6" id="KW-0479">Metal-binding</keyword>
<organism evidence="8 9">
    <name type="scientific">Russula ochroleuca</name>
    <dbReference type="NCBI Taxonomy" id="152965"/>
    <lineage>
        <taxon>Eukaryota</taxon>
        <taxon>Fungi</taxon>
        <taxon>Dikarya</taxon>
        <taxon>Basidiomycota</taxon>
        <taxon>Agaricomycotina</taxon>
        <taxon>Agaricomycetes</taxon>
        <taxon>Russulales</taxon>
        <taxon>Russulaceae</taxon>
        <taxon>Russula</taxon>
    </lineage>
</organism>
<proteinExistence type="inferred from homology"/>
<feature type="transmembrane region" description="Helical" evidence="7">
    <location>
        <begin position="115"/>
        <end position="134"/>
    </location>
</feature>
<gene>
    <name evidence="8" type="ORF">DFH94DRAFT_132602</name>
</gene>
<dbReference type="GO" id="GO:0006882">
    <property type="term" value="P:intracellular zinc ion homeostasis"/>
    <property type="evidence" value="ECO:0007669"/>
    <property type="project" value="TreeGrafter"/>
</dbReference>
<evidence type="ECO:0000256" key="4">
    <source>
        <dbReference type="ARBA" id="ARBA00022989"/>
    </source>
</evidence>
<dbReference type="OrthoDB" id="529367at2759"/>
<feature type="transmembrane region" description="Helical" evidence="7">
    <location>
        <begin position="154"/>
        <end position="173"/>
    </location>
</feature>
<dbReference type="InterPro" id="IPR004254">
    <property type="entry name" value="AdipoR/HlyIII-related"/>
</dbReference>
<dbReference type="GO" id="GO:0046872">
    <property type="term" value="F:metal ion binding"/>
    <property type="evidence" value="ECO:0007669"/>
    <property type="project" value="UniProtKB-KW"/>
</dbReference>